<name>A0A2N5N1Y0_9BACL</name>
<sequence length="85" mass="9794">MPVIIALVLLNGRQEDEDFLFLKLFGYLFLATLGLRLIFLPIPLGFLLFYFLLRPRSKLNEDQKHAAAWWGLGLYVVSLLISIMP</sequence>
<keyword evidence="1" id="KW-0812">Transmembrane</keyword>
<reference evidence="2 3" key="1">
    <citation type="submission" date="2017-05" db="EMBL/GenBank/DDBJ databases">
        <title>Functional genome analysis of Paenibacillus pasadenensis strain R16: insights on endophytic life style and antifungal activity.</title>
        <authorList>
            <person name="Passera A."/>
            <person name="Marcolungo L."/>
            <person name="Casati P."/>
            <person name="Brasca M."/>
            <person name="Quaglino F."/>
            <person name="Delledonne M."/>
        </authorList>
    </citation>
    <scope>NUCLEOTIDE SEQUENCE [LARGE SCALE GENOMIC DNA]</scope>
    <source>
        <strain evidence="2 3">R16</strain>
    </source>
</reference>
<dbReference type="Proteomes" id="UP000234789">
    <property type="component" value="Unassembled WGS sequence"/>
</dbReference>
<feature type="transmembrane region" description="Helical" evidence="1">
    <location>
        <begin position="65"/>
        <end position="84"/>
    </location>
</feature>
<evidence type="ECO:0000256" key="1">
    <source>
        <dbReference type="SAM" id="Phobius"/>
    </source>
</evidence>
<dbReference type="RefSeq" id="WP_101808546.1">
    <property type="nucleotide sequence ID" value="NZ_NFEZ01000004.1"/>
</dbReference>
<keyword evidence="1" id="KW-1133">Transmembrane helix</keyword>
<evidence type="ECO:0000313" key="3">
    <source>
        <dbReference type="Proteomes" id="UP000234789"/>
    </source>
</evidence>
<organism evidence="2 3">
    <name type="scientific">Paenibacillus pasadenensis</name>
    <dbReference type="NCBI Taxonomy" id="217090"/>
    <lineage>
        <taxon>Bacteria</taxon>
        <taxon>Bacillati</taxon>
        <taxon>Bacillota</taxon>
        <taxon>Bacilli</taxon>
        <taxon>Bacillales</taxon>
        <taxon>Paenibacillaceae</taxon>
        <taxon>Paenibacillus</taxon>
    </lineage>
</organism>
<evidence type="ECO:0000313" key="2">
    <source>
        <dbReference type="EMBL" id="PLT44342.1"/>
    </source>
</evidence>
<keyword evidence="3" id="KW-1185">Reference proteome</keyword>
<feature type="transmembrane region" description="Helical" evidence="1">
    <location>
        <begin position="24"/>
        <end position="53"/>
    </location>
</feature>
<keyword evidence="1" id="KW-0472">Membrane</keyword>
<gene>
    <name evidence="2" type="ORF">B8V81_2773</name>
</gene>
<protein>
    <submittedName>
        <fullName evidence="2">Uncharacterized protein</fullName>
    </submittedName>
</protein>
<dbReference type="EMBL" id="NFEZ01000004">
    <property type="protein sequence ID" value="PLT44342.1"/>
    <property type="molecule type" value="Genomic_DNA"/>
</dbReference>
<dbReference type="AlphaFoldDB" id="A0A2N5N1Y0"/>
<proteinExistence type="predicted"/>
<accession>A0A2N5N1Y0</accession>
<comment type="caution">
    <text evidence="2">The sequence shown here is derived from an EMBL/GenBank/DDBJ whole genome shotgun (WGS) entry which is preliminary data.</text>
</comment>